<evidence type="ECO:0000313" key="1">
    <source>
        <dbReference type="EMBL" id="OWK32616.1"/>
    </source>
</evidence>
<name>A0A245ZSA1_9SPHN</name>
<comment type="caution">
    <text evidence="1">The sequence shown here is derived from an EMBL/GenBank/DDBJ whole genome shotgun (WGS) entry which is preliminary data.</text>
</comment>
<gene>
    <name evidence="1" type="ORF">SPMU_09530</name>
</gene>
<proteinExistence type="predicted"/>
<reference evidence="1 2" key="1">
    <citation type="submission" date="2017-03" db="EMBL/GenBank/DDBJ databases">
        <title>Genome sequence of Sphingomonas mucosissima DSM 17494.</title>
        <authorList>
            <person name="Poehlein A."/>
            <person name="Wuebbeler J.H."/>
            <person name="Steinbuechel A."/>
            <person name="Daniel R."/>
        </authorList>
    </citation>
    <scope>NUCLEOTIDE SEQUENCE [LARGE SCALE GENOMIC DNA]</scope>
    <source>
        <strain evidence="1 2">DSM 17494</strain>
    </source>
</reference>
<keyword evidence="2" id="KW-1185">Reference proteome</keyword>
<accession>A0A245ZSA1</accession>
<dbReference type="EMBL" id="NBBJ01000001">
    <property type="protein sequence ID" value="OWK32616.1"/>
    <property type="molecule type" value="Genomic_DNA"/>
</dbReference>
<protein>
    <submittedName>
        <fullName evidence="1">Uncharacterized protein</fullName>
    </submittedName>
</protein>
<sequence length="65" mass="6705">MLTLLFLLQAASGDIVITGKRLVEAHAACVKGGCTPLRDAQAVEPSACADDLASDLSVGIDIELH</sequence>
<organism evidence="1 2">
    <name type="scientific">Sphingomonas mucosissima</name>
    <dbReference type="NCBI Taxonomy" id="370959"/>
    <lineage>
        <taxon>Bacteria</taxon>
        <taxon>Pseudomonadati</taxon>
        <taxon>Pseudomonadota</taxon>
        <taxon>Alphaproteobacteria</taxon>
        <taxon>Sphingomonadales</taxon>
        <taxon>Sphingomonadaceae</taxon>
        <taxon>Sphingomonas</taxon>
    </lineage>
</organism>
<dbReference type="Proteomes" id="UP000197783">
    <property type="component" value="Unassembled WGS sequence"/>
</dbReference>
<evidence type="ECO:0000313" key="2">
    <source>
        <dbReference type="Proteomes" id="UP000197783"/>
    </source>
</evidence>
<dbReference type="AlphaFoldDB" id="A0A245ZSA1"/>